<dbReference type="PANTHER" id="PTHR43047">
    <property type="entry name" value="TWO-COMPONENT HISTIDINE PROTEIN KINASE"/>
    <property type="match status" value="1"/>
</dbReference>
<evidence type="ECO:0000259" key="9">
    <source>
        <dbReference type="PROSITE" id="PS50110"/>
    </source>
</evidence>
<dbReference type="SUPFAM" id="SSF55781">
    <property type="entry name" value="GAF domain-like"/>
    <property type="match status" value="1"/>
</dbReference>
<dbReference type="Pfam" id="PF00072">
    <property type="entry name" value="Response_reg"/>
    <property type="match status" value="1"/>
</dbReference>
<feature type="compositionally biased region" description="Low complexity" evidence="7">
    <location>
        <begin position="1174"/>
        <end position="1186"/>
    </location>
</feature>
<feature type="domain" description="Response regulatory" evidence="9">
    <location>
        <begin position="1227"/>
        <end position="1362"/>
    </location>
</feature>
<dbReference type="Gene3D" id="3.40.50.2300">
    <property type="match status" value="1"/>
</dbReference>
<dbReference type="SMART" id="SM00387">
    <property type="entry name" value="HATPase_c"/>
    <property type="match status" value="1"/>
</dbReference>
<evidence type="ECO:0000256" key="7">
    <source>
        <dbReference type="SAM" id="MobiDB-lite"/>
    </source>
</evidence>
<dbReference type="InterPro" id="IPR011006">
    <property type="entry name" value="CheY-like_superfamily"/>
</dbReference>
<keyword evidence="4" id="KW-0808">Transferase</keyword>
<accession>A0A9P7YII5</accession>
<keyword evidence="5 10" id="KW-0418">Kinase</keyword>
<proteinExistence type="predicted"/>
<evidence type="ECO:0000256" key="2">
    <source>
        <dbReference type="ARBA" id="ARBA00012438"/>
    </source>
</evidence>
<feature type="region of interest" description="Disordered" evidence="7">
    <location>
        <begin position="264"/>
        <end position="386"/>
    </location>
</feature>
<dbReference type="Gene3D" id="1.10.287.130">
    <property type="match status" value="1"/>
</dbReference>
<dbReference type="GO" id="GO:0005886">
    <property type="term" value="C:plasma membrane"/>
    <property type="evidence" value="ECO:0007669"/>
    <property type="project" value="TreeGrafter"/>
</dbReference>
<dbReference type="OrthoDB" id="303614at2759"/>
<dbReference type="InterPro" id="IPR029016">
    <property type="entry name" value="GAF-like_dom_sf"/>
</dbReference>
<dbReference type="InterPro" id="IPR003594">
    <property type="entry name" value="HATPase_dom"/>
</dbReference>
<dbReference type="GO" id="GO:0009927">
    <property type="term" value="F:histidine phosphotransfer kinase activity"/>
    <property type="evidence" value="ECO:0007669"/>
    <property type="project" value="TreeGrafter"/>
</dbReference>
<name>A0A9P7YII5_9HELO</name>
<dbReference type="InterPro" id="IPR001789">
    <property type="entry name" value="Sig_transdc_resp-reg_receiver"/>
</dbReference>
<dbReference type="PROSITE" id="PS50109">
    <property type="entry name" value="HIS_KIN"/>
    <property type="match status" value="1"/>
</dbReference>
<feature type="region of interest" description="Disordered" evidence="7">
    <location>
        <begin position="1173"/>
        <end position="1200"/>
    </location>
</feature>
<dbReference type="PANTHER" id="PTHR43047:SF72">
    <property type="entry name" value="OSMOSENSING HISTIDINE PROTEIN KINASE SLN1"/>
    <property type="match status" value="1"/>
</dbReference>
<dbReference type="FunFam" id="3.30.450.40:FF:000083">
    <property type="entry name" value="Sensor histidine kinase/response regulator, putative (AFU_orthologue AFUA_4G00660)"/>
    <property type="match status" value="1"/>
</dbReference>
<dbReference type="SUPFAM" id="SSF47384">
    <property type="entry name" value="Homodimeric domain of signal transducing histidine kinase"/>
    <property type="match status" value="1"/>
</dbReference>
<feature type="domain" description="Histidine kinase" evidence="8">
    <location>
        <begin position="658"/>
        <end position="938"/>
    </location>
</feature>
<dbReference type="InterPro" id="IPR003018">
    <property type="entry name" value="GAF"/>
</dbReference>
<dbReference type="SMART" id="SM00448">
    <property type="entry name" value="REC"/>
    <property type="match status" value="1"/>
</dbReference>
<dbReference type="InterPro" id="IPR003661">
    <property type="entry name" value="HisK_dim/P_dom"/>
</dbReference>
<evidence type="ECO:0000313" key="11">
    <source>
        <dbReference type="Proteomes" id="UP000824998"/>
    </source>
</evidence>
<comment type="catalytic activity">
    <reaction evidence="1">
        <text>ATP + protein L-histidine = ADP + protein N-phospho-L-histidine.</text>
        <dbReference type="EC" id="2.7.13.3"/>
    </reaction>
</comment>
<dbReference type="Proteomes" id="UP000824998">
    <property type="component" value="Unassembled WGS sequence"/>
</dbReference>
<dbReference type="Pfam" id="PF02518">
    <property type="entry name" value="HATPase_c"/>
    <property type="match status" value="1"/>
</dbReference>
<dbReference type="Pfam" id="PF01590">
    <property type="entry name" value="GAF"/>
    <property type="match status" value="1"/>
</dbReference>
<dbReference type="FunFam" id="1.10.287.130:FF:000023">
    <property type="entry name" value="Sensor histidine kinase/response regulator, putative"/>
    <property type="match status" value="1"/>
</dbReference>
<dbReference type="Pfam" id="PF00512">
    <property type="entry name" value="HisKA"/>
    <property type="match status" value="1"/>
</dbReference>
<evidence type="ECO:0000256" key="1">
    <source>
        <dbReference type="ARBA" id="ARBA00000085"/>
    </source>
</evidence>
<dbReference type="SUPFAM" id="SSF52172">
    <property type="entry name" value="CheY-like"/>
    <property type="match status" value="1"/>
</dbReference>
<dbReference type="Gene3D" id="3.30.450.40">
    <property type="match status" value="1"/>
</dbReference>
<reference evidence="10" key="1">
    <citation type="journal article" date="2021" name="IMA Fungus">
        <title>Genomic characterization of three marine fungi, including Emericellopsis atlantica sp. nov. with signatures of a generalist lifestyle and marine biomass degradation.</title>
        <authorList>
            <person name="Hagestad O.C."/>
            <person name="Hou L."/>
            <person name="Andersen J.H."/>
            <person name="Hansen E.H."/>
            <person name="Altermark B."/>
            <person name="Li C."/>
            <person name="Kuhnert E."/>
            <person name="Cox R.J."/>
            <person name="Crous P.W."/>
            <person name="Spatafora J.W."/>
            <person name="Lail K."/>
            <person name="Amirebrahimi M."/>
            <person name="Lipzen A."/>
            <person name="Pangilinan J."/>
            <person name="Andreopoulos W."/>
            <person name="Hayes R.D."/>
            <person name="Ng V."/>
            <person name="Grigoriev I.V."/>
            <person name="Jackson S.A."/>
            <person name="Sutton T.D.S."/>
            <person name="Dobson A.D.W."/>
            <person name="Rama T."/>
        </authorList>
    </citation>
    <scope>NUCLEOTIDE SEQUENCE</scope>
    <source>
        <strain evidence="10">TRa018bII</strain>
    </source>
</reference>
<dbReference type="GO" id="GO:0000155">
    <property type="term" value="F:phosphorelay sensor kinase activity"/>
    <property type="evidence" value="ECO:0007669"/>
    <property type="project" value="InterPro"/>
</dbReference>
<dbReference type="InterPro" id="IPR004358">
    <property type="entry name" value="Sig_transdc_His_kin-like_C"/>
</dbReference>
<feature type="compositionally biased region" description="Polar residues" evidence="7">
    <location>
        <begin position="331"/>
        <end position="361"/>
    </location>
</feature>
<feature type="region of interest" description="Disordered" evidence="7">
    <location>
        <begin position="417"/>
        <end position="482"/>
    </location>
</feature>
<dbReference type="InterPro" id="IPR036097">
    <property type="entry name" value="HisK_dim/P_sf"/>
</dbReference>
<keyword evidence="3 6" id="KW-0597">Phosphoprotein</keyword>
<dbReference type="CDD" id="cd00082">
    <property type="entry name" value="HisKA"/>
    <property type="match status" value="1"/>
</dbReference>
<dbReference type="EMBL" id="MU251485">
    <property type="protein sequence ID" value="KAG9233822.1"/>
    <property type="molecule type" value="Genomic_DNA"/>
</dbReference>
<dbReference type="EC" id="2.7.13.3" evidence="2"/>
<evidence type="ECO:0000256" key="3">
    <source>
        <dbReference type="ARBA" id="ARBA00022553"/>
    </source>
</evidence>
<dbReference type="PRINTS" id="PR00344">
    <property type="entry name" value="BCTRLSENSOR"/>
</dbReference>
<dbReference type="SMART" id="SM00388">
    <property type="entry name" value="HisKA"/>
    <property type="match status" value="1"/>
</dbReference>
<dbReference type="PROSITE" id="PS50110">
    <property type="entry name" value="RESPONSE_REGULATORY"/>
    <property type="match status" value="1"/>
</dbReference>
<dbReference type="InterPro" id="IPR005467">
    <property type="entry name" value="His_kinase_dom"/>
</dbReference>
<keyword evidence="11" id="KW-1185">Reference proteome</keyword>
<organism evidence="10 11">
    <name type="scientific">Amylocarpus encephaloides</name>
    <dbReference type="NCBI Taxonomy" id="45428"/>
    <lineage>
        <taxon>Eukaryota</taxon>
        <taxon>Fungi</taxon>
        <taxon>Dikarya</taxon>
        <taxon>Ascomycota</taxon>
        <taxon>Pezizomycotina</taxon>
        <taxon>Leotiomycetes</taxon>
        <taxon>Helotiales</taxon>
        <taxon>Helotiales incertae sedis</taxon>
        <taxon>Amylocarpus</taxon>
    </lineage>
</organism>
<gene>
    <name evidence="10" type="ORF">BJ875DRAFT_34199</name>
</gene>
<protein>
    <recommendedName>
        <fullName evidence="2">histidine kinase</fullName>
        <ecNumber evidence="2">2.7.13.3</ecNumber>
    </recommendedName>
</protein>
<evidence type="ECO:0000256" key="6">
    <source>
        <dbReference type="PROSITE-ProRule" id="PRU00169"/>
    </source>
</evidence>
<sequence length="1370" mass="149696">MAPVEATLGALASSEAVSDNARARELYKYYQPNVPLEVEACSPSVPTLNELANHDEPPGNIPVESDITSSKVSSPDTALTAFCQLVAWRTGARRSMIGLIDAHTQYFVAESTRTVDLIDAAKHGPGDDLWMGCSHVSKAGKLCETTVESQQTTEGCYPSFIVNDLAKDERFNQLPFVIGPPHLRFYAGVPLVTKRGIAIGSLFIVDDHVRDGLSKDQIHFLGTMAVTVMKHLEMSREVEEHRRGMKMSRGLASFVEGRAELAEADLETEEGEGSKIAGRFEVESVVAPPRSPRSTKVSHRSSTNSLASHASTNRRERERSVAPQEGILDVTQMSTSPRPNLSESTNCESHASLGTATTADTWSPRHPRGGGESPSTELSDESTQRRLTSRAANLIRETFEVDGGCVFYDAQAGFAHEERGKGSQSDQMAREETSESQVTSGDDFNAPDDKPISGGPPATRTTLSRTSPRPYGNKFSRSATVGSTSNRKLVDILGFSTPDAASIHGDPTPGPRSFRPFQEKGLHALLRRYPRGKLWTFDSEGAVSSSSDDDVIAATRDPIRANAQLKRNQARTAKTKQDAKFLSRHFPGVRQLLFVPLWDAGRSRWLSGCFVWSTELTRILSKQSELSFLTAFGNSVMAEWSRIDTEIASQKKGDFIGSISHELRSPLHGILASTELLSEETRDSLQMDWLNTISSCGRTLLDTINHVLDFSKINNFERTWRKAQRNSMQSGAPLKQSDLSMNNLYAEVDISEICEEVVEGGYFGHTHQSVTTANFDMVRQVPEQMKNQSLSRSSFPQQEVTVIFDVDHQDYQFTTQPGAFRRVIMNLLGNALKYTSHGYVRVKLTSAPMADFHDSETGDVIPRSMVTLTVTDTGNGISPEFLRSKLFTPFAQENSLSSGTGLGLSIVKSIVYILEGDITIESEVGRGTQVRVDLPLLRGGLKHQEPASIHTPKSMPTFTNSLGENITRLRSLFEGQRVALHGFEARTQDPMAQKVIWLLEASIGNILTEFYGMLIVPLDQKPNVVVSHEGESASLSRLVRQSIRLWRTNPSVIVLCSHSSNYDRGSVASDTKLNIGFVNKPVGPLKLGKAIAQCLQGSRPLTPGLEVSVVSENDDVSPSFEEMTLKPMIGEVLDNSCMAADSDNARKVMESPTPNAPVEKSVEFPFPTIDEGLPPVSSSSKVASKPVQEETVPAGEPSTNLTLHAHSINLNGEPLPGSPAPAKKASSFLLVDDNAINLRLLNTSISKRNHEAIEQAMDGLAAVNKFQGRPHGYDVVFMDISMPLLDGFGATKEIRAIEESRKFNLAAKQGGNGAPFTPALIIALTGLASSDDQARAAEVGVDLFLTKPVSFKVVKKMLDNWEANREKESN</sequence>
<feature type="modified residue" description="4-aspartylphosphate" evidence="6">
    <location>
        <position position="1279"/>
    </location>
</feature>
<feature type="compositionally biased region" description="Low complexity" evidence="7">
    <location>
        <begin position="456"/>
        <end position="470"/>
    </location>
</feature>
<evidence type="ECO:0000259" key="8">
    <source>
        <dbReference type="PROSITE" id="PS50109"/>
    </source>
</evidence>
<feature type="compositionally biased region" description="Polar residues" evidence="7">
    <location>
        <begin position="292"/>
        <end position="311"/>
    </location>
</feature>
<comment type="caution">
    <text evidence="10">The sequence shown here is derived from an EMBL/GenBank/DDBJ whole genome shotgun (WGS) entry which is preliminary data.</text>
</comment>
<dbReference type="SUPFAM" id="SSF55874">
    <property type="entry name" value="ATPase domain of HSP90 chaperone/DNA topoisomerase II/histidine kinase"/>
    <property type="match status" value="1"/>
</dbReference>
<evidence type="ECO:0000256" key="4">
    <source>
        <dbReference type="ARBA" id="ARBA00022679"/>
    </source>
</evidence>
<evidence type="ECO:0000313" key="10">
    <source>
        <dbReference type="EMBL" id="KAG9233822.1"/>
    </source>
</evidence>
<dbReference type="Gene3D" id="3.30.565.10">
    <property type="entry name" value="Histidine kinase-like ATPase, C-terminal domain"/>
    <property type="match status" value="1"/>
</dbReference>
<dbReference type="InterPro" id="IPR036890">
    <property type="entry name" value="HATPase_C_sf"/>
</dbReference>
<evidence type="ECO:0000256" key="5">
    <source>
        <dbReference type="ARBA" id="ARBA00022777"/>
    </source>
</evidence>
<dbReference type="CDD" id="cd17546">
    <property type="entry name" value="REC_hyHK_CKI1_RcsC-like"/>
    <property type="match status" value="1"/>
</dbReference>